<keyword evidence="2 4" id="KW-0808">Transferase</keyword>
<dbReference type="AlphaFoldDB" id="A0A841I1W6"/>
<organism evidence="4 5">
    <name type="scientific">Deinobacterium chartae</name>
    <dbReference type="NCBI Taxonomy" id="521158"/>
    <lineage>
        <taxon>Bacteria</taxon>
        <taxon>Thermotogati</taxon>
        <taxon>Deinococcota</taxon>
        <taxon>Deinococci</taxon>
        <taxon>Deinococcales</taxon>
        <taxon>Deinococcaceae</taxon>
        <taxon>Deinobacterium</taxon>
    </lineage>
</organism>
<keyword evidence="5" id="KW-1185">Reference proteome</keyword>
<dbReference type="PANTHER" id="PTHR44942:SF4">
    <property type="entry name" value="METHYLTRANSFERASE TYPE 11 DOMAIN-CONTAINING PROTEIN"/>
    <property type="match status" value="1"/>
</dbReference>
<evidence type="ECO:0000256" key="1">
    <source>
        <dbReference type="ARBA" id="ARBA00022603"/>
    </source>
</evidence>
<protein>
    <submittedName>
        <fullName evidence="4">SAM-dependent methyltransferase</fullName>
    </submittedName>
</protein>
<dbReference type="InterPro" id="IPR051052">
    <property type="entry name" value="Diverse_substrate_MTase"/>
</dbReference>
<feature type="domain" description="Methyltransferase" evidence="3">
    <location>
        <begin position="57"/>
        <end position="145"/>
    </location>
</feature>
<accession>A0A841I1W6</accession>
<dbReference type="Gene3D" id="3.40.50.150">
    <property type="entry name" value="Vaccinia Virus protein VP39"/>
    <property type="match status" value="1"/>
</dbReference>
<evidence type="ECO:0000256" key="2">
    <source>
        <dbReference type="ARBA" id="ARBA00022679"/>
    </source>
</evidence>
<dbReference type="Proteomes" id="UP000569951">
    <property type="component" value="Unassembled WGS sequence"/>
</dbReference>
<dbReference type="SUPFAM" id="SSF53335">
    <property type="entry name" value="S-adenosyl-L-methionine-dependent methyltransferases"/>
    <property type="match status" value="1"/>
</dbReference>
<dbReference type="Pfam" id="PF13649">
    <property type="entry name" value="Methyltransf_25"/>
    <property type="match status" value="1"/>
</dbReference>
<dbReference type="GO" id="GO:0008168">
    <property type="term" value="F:methyltransferase activity"/>
    <property type="evidence" value="ECO:0007669"/>
    <property type="project" value="UniProtKB-KW"/>
</dbReference>
<dbReference type="PANTHER" id="PTHR44942">
    <property type="entry name" value="METHYLTRANSF_11 DOMAIN-CONTAINING PROTEIN"/>
    <property type="match status" value="1"/>
</dbReference>
<dbReference type="CDD" id="cd02440">
    <property type="entry name" value="AdoMet_MTases"/>
    <property type="match status" value="1"/>
</dbReference>
<comment type="caution">
    <text evidence="4">The sequence shown here is derived from an EMBL/GenBank/DDBJ whole genome shotgun (WGS) entry which is preliminary data.</text>
</comment>
<dbReference type="EMBL" id="JACHHG010000009">
    <property type="protein sequence ID" value="MBB6099056.1"/>
    <property type="molecule type" value="Genomic_DNA"/>
</dbReference>
<evidence type="ECO:0000259" key="3">
    <source>
        <dbReference type="Pfam" id="PF13649"/>
    </source>
</evidence>
<keyword evidence="1 4" id="KW-0489">Methyltransferase</keyword>
<name>A0A841I1W6_9DEIO</name>
<reference evidence="4 5" key="1">
    <citation type="submission" date="2020-08" db="EMBL/GenBank/DDBJ databases">
        <title>Genomic Encyclopedia of Type Strains, Phase IV (KMG-IV): sequencing the most valuable type-strain genomes for metagenomic binning, comparative biology and taxonomic classification.</title>
        <authorList>
            <person name="Goeker M."/>
        </authorList>
    </citation>
    <scope>NUCLEOTIDE SEQUENCE [LARGE SCALE GENOMIC DNA]</scope>
    <source>
        <strain evidence="4 5">DSM 21458</strain>
    </source>
</reference>
<evidence type="ECO:0000313" key="4">
    <source>
        <dbReference type="EMBL" id="MBB6099056.1"/>
    </source>
</evidence>
<dbReference type="InterPro" id="IPR029063">
    <property type="entry name" value="SAM-dependent_MTases_sf"/>
</dbReference>
<dbReference type="RefSeq" id="WP_183987814.1">
    <property type="nucleotide sequence ID" value="NZ_JACHHG010000009.1"/>
</dbReference>
<dbReference type="GO" id="GO:0032259">
    <property type="term" value="P:methylation"/>
    <property type="evidence" value="ECO:0007669"/>
    <property type="project" value="UniProtKB-KW"/>
</dbReference>
<proteinExistence type="predicted"/>
<dbReference type="InterPro" id="IPR041698">
    <property type="entry name" value="Methyltransf_25"/>
</dbReference>
<evidence type="ECO:0000313" key="5">
    <source>
        <dbReference type="Proteomes" id="UP000569951"/>
    </source>
</evidence>
<gene>
    <name evidence="4" type="ORF">HNR42_002492</name>
</gene>
<sequence>MPEDRSAPRPVPGDRLKLRATFDTVAEAYDVYRPDYPPEAVDAVFAFGHLRPGDRALEVGCGPGKATLPFARRGLRFTCVELGEKLIERARRHLAGLEVRFVHGSFERFEPEAGAYTLGLAASSFHWLDPQDAYGRFARALRPGGTLALMWNTWEDDAAGADFAAEAQALYRLHAPELARERRAVPRPGGMPLEERLSQIRESGFFGEAELRRFPFERVYAAADYVRLLDTYSGHNVLPAEQKAALYAALRELIEREFSGQVRRRFVTLLYLARRDAGG</sequence>